<dbReference type="Proteomes" id="UP001164459">
    <property type="component" value="Chromosome"/>
</dbReference>
<evidence type="ECO:0000313" key="2">
    <source>
        <dbReference type="Proteomes" id="UP001164459"/>
    </source>
</evidence>
<accession>A0ABY7H1S1</accession>
<organism evidence="1 2">
    <name type="scientific">Nannocystis punicea</name>
    <dbReference type="NCBI Taxonomy" id="2995304"/>
    <lineage>
        <taxon>Bacteria</taxon>
        <taxon>Pseudomonadati</taxon>
        <taxon>Myxococcota</taxon>
        <taxon>Polyangia</taxon>
        <taxon>Nannocystales</taxon>
        <taxon>Nannocystaceae</taxon>
        <taxon>Nannocystis</taxon>
    </lineage>
</organism>
<keyword evidence="2" id="KW-1185">Reference proteome</keyword>
<proteinExistence type="predicted"/>
<dbReference type="EMBL" id="CP114040">
    <property type="protein sequence ID" value="WAS93138.1"/>
    <property type="molecule type" value="Genomic_DNA"/>
</dbReference>
<evidence type="ECO:0000313" key="1">
    <source>
        <dbReference type="EMBL" id="WAS93138.1"/>
    </source>
</evidence>
<dbReference type="RefSeq" id="WP_269035464.1">
    <property type="nucleotide sequence ID" value="NZ_CP114040.1"/>
</dbReference>
<name>A0ABY7H1S1_9BACT</name>
<gene>
    <name evidence="1" type="ORF">O0S08_43805</name>
</gene>
<protein>
    <submittedName>
        <fullName evidence="1">Uncharacterized protein</fullName>
    </submittedName>
</protein>
<sequence length="154" mass="17823">MSILEEMTIRIEWRTRDGRSETRALVPREFFDVDADTEAARSLQELVWTHNHAIDYLGGLAEIVETSLEVTCARTGEQICDLERFWNDGKCRLLFRRETLHGREVEWSRIVEVHTSDGIHFMRFGSASVEASELIEHTLVTPSEEVHTLFFGRS</sequence>
<reference evidence="1" key="1">
    <citation type="submission" date="2022-11" db="EMBL/GenBank/DDBJ databases">
        <title>Minimal conservation of predation-associated metabolite biosynthetic gene clusters underscores biosynthetic potential of Myxococcota including descriptions for ten novel species: Archangium lansinium sp. nov., Myxococcus landrumus sp. nov., Nannocystis bai.</title>
        <authorList>
            <person name="Ahearne A."/>
            <person name="Stevens C."/>
            <person name="Dowd S."/>
        </authorList>
    </citation>
    <scope>NUCLEOTIDE SEQUENCE</scope>
    <source>
        <strain evidence="1">Fl3</strain>
    </source>
</reference>